<reference evidence="2 4" key="1">
    <citation type="submission" date="2015-09" db="EMBL/GenBank/DDBJ databases">
        <authorList>
            <consortium name="Pathogen Informatics"/>
        </authorList>
    </citation>
    <scope>NUCLEOTIDE SEQUENCE [LARGE SCALE GENOMIC DNA]</scope>
    <source>
        <strain evidence="2 4">2789STDY5834928</strain>
    </source>
</reference>
<dbReference type="Proteomes" id="UP001210809">
    <property type="component" value="Unassembled WGS sequence"/>
</dbReference>
<feature type="transmembrane region" description="Helical" evidence="1">
    <location>
        <begin position="150"/>
        <end position="169"/>
    </location>
</feature>
<gene>
    <name evidence="2" type="ORF">ERS852540_01281</name>
    <name evidence="3" type="ORF">PNE09_08135</name>
</gene>
<dbReference type="Pfam" id="PF07751">
    <property type="entry name" value="Abi_2"/>
    <property type="match status" value="1"/>
</dbReference>
<dbReference type="EMBL" id="CZBY01000009">
    <property type="protein sequence ID" value="CUQ86414.1"/>
    <property type="molecule type" value="Genomic_DNA"/>
</dbReference>
<dbReference type="OrthoDB" id="5363652at2"/>
<name>A0A174ZGS0_9FIRM</name>
<keyword evidence="1" id="KW-0472">Membrane</keyword>
<sequence length="282" mass="33242">MQFNKTPATIKQQIEILRQRGCIIDDEEYARKCLTNINYYRLAYYFAPFLERKGKYRDGTTFEQIMKVYDFDRVLRRMLMTYLEEIEISMRAIISNYHAMKYGALGYLNASGFDPHHNHQAFLSKIERLIEANENEEFVKHHKRKYGGIMPVWAAVELFSFGTLTYFLIDMKSADKKDMVSQHFDLNYRTVEDRMLCLSDLRNVCAHYTRLYENPFPNAPKSSDGLGFEPDNTLKSYMAVARSLYPDKYKWENEFIPAVANLIDEYGMIDYMSGYGFKKKTT</sequence>
<keyword evidence="1" id="KW-0812">Transmembrane</keyword>
<proteinExistence type="predicted"/>
<protein>
    <submittedName>
        <fullName evidence="3">Abi family protein</fullName>
    </submittedName>
    <submittedName>
        <fullName evidence="2">Abortive infection bacteriophage resistance protein</fullName>
    </submittedName>
</protein>
<evidence type="ECO:0000256" key="1">
    <source>
        <dbReference type="SAM" id="Phobius"/>
    </source>
</evidence>
<organism evidence="2 4">
    <name type="scientific">[Eubacterium] siraeum</name>
    <dbReference type="NCBI Taxonomy" id="39492"/>
    <lineage>
        <taxon>Bacteria</taxon>
        <taxon>Bacillati</taxon>
        <taxon>Bacillota</taxon>
        <taxon>Clostridia</taxon>
        <taxon>Eubacteriales</taxon>
        <taxon>Oscillospiraceae</taxon>
        <taxon>Oscillospiraceae incertae sedis</taxon>
    </lineage>
</organism>
<dbReference type="AlphaFoldDB" id="A0A174ZGS0"/>
<accession>A0A174ZGS0</accession>
<dbReference type="Proteomes" id="UP000095662">
    <property type="component" value="Unassembled WGS sequence"/>
</dbReference>
<evidence type="ECO:0000313" key="3">
    <source>
        <dbReference type="EMBL" id="MDB8004037.1"/>
    </source>
</evidence>
<reference evidence="3" key="2">
    <citation type="submission" date="2023-01" db="EMBL/GenBank/DDBJ databases">
        <title>Human gut microbiome strain richness.</title>
        <authorList>
            <person name="Chen-Liaw A."/>
        </authorList>
    </citation>
    <scope>NUCLEOTIDE SEQUENCE</scope>
    <source>
        <strain evidence="3">1001283st1_G1_1001283B150217_161031</strain>
    </source>
</reference>
<evidence type="ECO:0000313" key="4">
    <source>
        <dbReference type="Proteomes" id="UP000095662"/>
    </source>
</evidence>
<keyword evidence="1" id="KW-1133">Transmembrane helix</keyword>
<dbReference type="InterPro" id="IPR011664">
    <property type="entry name" value="Abi_system_AbiD/AbiF-like"/>
</dbReference>
<evidence type="ECO:0000313" key="2">
    <source>
        <dbReference type="EMBL" id="CUQ86414.1"/>
    </source>
</evidence>
<dbReference type="EMBL" id="JAQLXW010000010">
    <property type="protein sequence ID" value="MDB8004037.1"/>
    <property type="molecule type" value="Genomic_DNA"/>
</dbReference>
<dbReference type="STRING" id="39492.ERS852540_01281"/>